<dbReference type="InterPro" id="IPR036404">
    <property type="entry name" value="Jacalin-like_lectin_dom_sf"/>
</dbReference>
<name>A0A2U1M4U1_ARTAN</name>
<evidence type="ECO:0000256" key="2">
    <source>
        <dbReference type="ARBA" id="ARBA00022734"/>
    </source>
</evidence>
<accession>A0A2U1M4U1</accession>
<dbReference type="GO" id="GO:0005524">
    <property type="term" value="F:ATP binding"/>
    <property type="evidence" value="ECO:0007669"/>
    <property type="project" value="InterPro"/>
</dbReference>
<comment type="similarity">
    <text evidence="1">Belongs to the jacalin lectin family.</text>
</comment>
<protein>
    <submittedName>
        <fullName evidence="5">Jacalin-like lectin domain-containing protein</fullName>
    </submittedName>
</protein>
<feature type="domain" description="Protein kinase" evidence="3">
    <location>
        <begin position="30"/>
        <end position="305"/>
    </location>
</feature>
<dbReference type="Proteomes" id="UP000245207">
    <property type="component" value="Unassembled WGS sequence"/>
</dbReference>
<evidence type="ECO:0000259" key="4">
    <source>
        <dbReference type="PROSITE" id="PS51752"/>
    </source>
</evidence>
<gene>
    <name evidence="5" type="ORF">CTI12_AA421840</name>
</gene>
<dbReference type="AlphaFoldDB" id="A0A2U1M4U1"/>
<dbReference type="STRING" id="35608.A0A2U1M4U1"/>
<dbReference type="Gene3D" id="1.10.510.10">
    <property type="entry name" value="Transferase(Phosphotransferase) domain 1"/>
    <property type="match status" value="1"/>
</dbReference>
<feature type="domain" description="Jacalin-type lectin" evidence="4">
    <location>
        <begin position="320"/>
        <end position="466"/>
    </location>
</feature>
<proteinExistence type="inferred from homology"/>
<dbReference type="SUPFAM" id="SSF56112">
    <property type="entry name" value="Protein kinase-like (PK-like)"/>
    <property type="match status" value="1"/>
</dbReference>
<evidence type="ECO:0000313" key="5">
    <source>
        <dbReference type="EMBL" id="PWA56265.1"/>
    </source>
</evidence>
<dbReference type="OrthoDB" id="4062651at2759"/>
<dbReference type="Pfam" id="PF01419">
    <property type="entry name" value="Jacalin"/>
    <property type="match status" value="1"/>
</dbReference>
<dbReference type="PROSITE" id="PS50011">
    <property type="entry name" value="PROTEIN_KINASE_DOM"/>
    <property type="match status" value="1"/>
</dbReference>
<dbReference type="GO" id="GO:0005886">
    <property type="term" value="C:plasma membrane"/>
    <property type="evidence" value="ECO:0007669"/>
    <property type="project" value="TreeGrafter"/>
</dbReference>
<organism evidence="5 6">
    <name type="scientific">Artemisia annua</name>
    <name type="common">Sweet wormwood</name>
    <dbReference type="NCBI Taxonomy" id="35608"/>
    <lineage>
        <taxon>Eukaryota</taxon>
        <taxon>Viridiplantae</taxon>
        <taxon>Streptophyta</taxon>
        <taxon>Embryophyta</taxon>
        <taxon>Tracheophyta</taxon>
        <taxon>Spermatophyta</taxon>
        <taxon>Magnoliopsida</taxon>
        <taxon>eudicotyledons</taxon>
        <taxon>Gunneridae</taxon>
        <taxon>Pentapetalae</taxon>
        <taxon>asterids</taxon>
        <taxon>campanulids</taxon>
        <taxon>Asterales</taxon>
        <taxon>Asteraceae</taxon>
        <taxon>Asteroideae</taxon>
        <taxon>Anthemideae</taxon>
        <taxon>Artemisiinae</taxon>
        <taxon>Artemisia</taxon>
    </lineage>
</organism>
<dbReference type="InterPro" id="IPR045272">
    <property type="entry name" value="ANXUR1/2-like"/>
</dbReference>
<dbReference type="PROSITE" id="PS51752">
    <property type="entry name" value="JACALIN_LECTIN"/>
    <property type="match status" value="1"/>
</dbReference>
<dbReference type="Gene3D" id="2.100.10.30">
    <property type="entry name" value="Jacalin-like lectin domain"/>
    <property type="match status" value="1"/>
</dbReference>
<dbReference type="InterPro" id="IPR008271">
    <property type="entry name" value="Ser/Thr_kinase_AS"/>
</dbReference>
<evidence type="ECO:0000256" key="1">
    <source>
        <dbReference type="ARBA" id="ARBA00006568"/>
    </source>
</evidence>
<dbReference type="Gene3D" id="3.30.200.20">
    <property type="entry name" value="Phosphorylase Kinase, domain 1"/>
    <property type="match status" value="1"/>
</dbReference>
<dbReference type="GO" id="GO:0009506">
    <property type="term" value="C:plasmodesma"/>
    <property type="evidence" value="ECO:0007669"/>
    <property type="project" value="TreeGrafter"/>
</dbReference>
<dbReference type="InterPro" id="IPR001245">
    <property type="entry name" value="Ser-Thr/Tyr_kinase_cat_dom"/>
</dbReference>
<dbReference type="PANTHER" id="PTHR27003:SF326">
    <property type="entry name" value="PROTEIN KINASE DOMAIN-CONTAINING PROTEIN"/>
    <property type="match status" value="1"/>
</dbReference>
<dbReference type="PROSITE" id="PS00108">
    <property type="entry name" value="PROTEIN_KINASE_ST"/>
    <property type="match status" value="1"/>
</dbReference>
<evidence type="ECO:0000259" key="3">
    <source>
        <dbReference type="PROSITE" id="PS50011"/>
    </source>
</evidence>
<comment type="caution">
    <text evidence="5">The sequence shown here is derived from an EMBL/GenBank/DDBJ whole genome shotgun (WGS) entry which is preliminary data.</text>
</comment>
<keyword evidence="6" id="KW-1185">Reference proteome</keyword>
<dbReference type="SMART" id="SM00220">
    <property type="entry name" value="S_TKc"/>
    <property type="match status" value="1"/>
</dbReference>
<reference evidence="5 6" key="1">
    <citation type="journal article" date="2018" name="Mol. Plant">
        <title>The genome of Artemisia annua provides insight into the evolution of Asteraceae family and artemisinin biosynthesis.</title>
        <authorList>
            <person name="Shen Q."/>
            <person name="Zhang L."/>
            <person name="Liao Z."/>
            <person name="Wang S."/>
            <person name="Yan T."/>
            <person name="Shi P."/>
            <person name="Liu M."/>
            <person name="Fu X."/>
            <person name="Pan Q."/>
            <person name="Wang Y."/>
            <person name="Lv Z."/>
            <person name="Lu X."/>
            <person name="Zhang F."/>
            <person name="Jiang W."/>
            <person name="Ma Y."/>
            <person name="Chen M."/>
            <person name="Hao X."/>
            <person name="Li L."/>
            <person name="Tang Y."/>
            <person name="Lv G."/>
            <person name="Zhou Y."/>
            <person name="Sun X."/>
            <person name="Brodelius P.E."/>
            <person name="Rose J.K.C."/>
            <person name="Tang K."/>
        </authorList>
    </citation>
    <scope>NUCLEOTIDE SEQUENCE [LARGE SCALE GENOMIC DNA]</scope>
    <source>
        <strain evidence="6">cv. Huhao1</strain>
        <tissue evidence="5">Leaf</tissue>
    </source>
</reference>
<dbReference type="InterPro" id="IPR001229">
    <property type="entry name" value="Jacalin-like_lectin_dom"/>
</dbReference>
<dbReference type="SUPFAM" id="SSF51101">
    <property type="entry name" value="Mannose-binding lectins"/>
    <property type="match status" value="1"/>
</dbReference>
<dbReference type="EMBL" id="PKPP01006516">
    <property type="protein sequence ID" value="PWA56265.1"/>
    <property type="molecule type" value="Genomic_DNA"/>
</dbReference>
<dbReference type="PANTHER" id="PTHR27003">
    <property type="entry name" value="OS07G0166700 PROTEIN"/>
    <property type="match status" value="1"/>
</dbReference>
<dbReference type="GO" id="GO:0030246">
    <property type="term" value="F:carbohydrate binding"/>
    <property type="evidence" value="ECO:0007669"/>
    <property type="project" value="UniProtKB-KW"/>
</dbReference>
<evidence type="ECO:0000313" key="6">
    <source>
        <dbReference type="Proteomes" id="UP000245207"/>
    </source>
</evidence>
<dbReference type="GO" id="GO:0004714">
    <property type="term" value="F:transmembrane receptor protein tyrosine kinase activity"/>
    <property type="evidence" value="ECO:0007669"/>
    <property type="project" value="InterPro"/>
</dbReference>
<keyword evidence="2 5" id="KW-0430">Lectin</keyword>
<dbReference type="Pfam" id="PF07714">
    <property type="entry name" value="PK_Tyr_Ser-Thr"/>
    <property type="match status" value="1"/>
</dbReference>
<dbReference type="InterPro" id="IPR011009">
    <property type="entry name" value="Kinase-like_dom_sf"/>
</dbReference>
<sequence>MDECGGDGTVIINHRGRDVFGPPTTLPKTISLERVDLGGSTGVQLPVSSSSTTRAVAVKRLDTKYGQGQKEFLMEIFMLSSYKHDNLVSLIGFCDQDGEKILVYEEEVRGSLDNYLASPDLTWEQRLRICLGAARGLDYLHNGVAEGHRVVHRDIKSSNILLDANWKAKISDFGLSKIGPRNQEFTFLISSVAGTYGYVDPIYVETGVLTKESDVYSFGIVLFEVMCQRLATANEYQDNRKFLSGLVNRHYENAKLHVIVPPDLRKQMTLNSYTTFCDIGLQCLKKEIKQRPTMGSVVKALETALDHQHDGSIFSDRQIGTRSKLLGSSTGGLPWLFQLQSNQKLRKITIYAVDCIISLAFTAEASNGLLHSSPQYGGGLYGHNSNRGKKFEIKFDADEEIIGISGTIENHIASMCIMTTKKKYGPFGKKNEPGNHFSDSWDAGSFDGFYGRSGWVIDAVGCCLKPATI</sequence>
<dbReference type="InterPro" id="IPR000719">
    <property type="entry name" value="Prot_kinase_dom"/>
</dbReference>